<proteinExistence type="predicted"/>
<dbReference type="CDD" id="cd00829">
    <property type="entry name" value="SCP-x_thiolase"/>
    <property type="match status" value="1"/>
</dbReference>
<dbReference type="InterPro" id="IPR002155">
    <property type="entry name" value="Thiolase"/>
</dbReference>
<dbReference type="GO" id="GO:0016747">
    <property type="term" value="F:acyltransferase activity, transferring groups other than amino-acyl groups"/>
    <property type="evidence" value="ECO:0007669"/>
    <property type="project" value="InterPro"/>
</dbReference>
<dbReference type="Proteomes" id="UP000320244">
    <property type="component" value="Unassembled WGS sequence"/>
</dbReference>
<gene>
    <name evidence="2" type="ORF">FGL98_22775</name>
</gene>
<dbReference type="PANTHER" id="PTHR42870">
    <property type="entry name" value="ACETYL-COA C-ACETYLTRANSFERASE"/>
    <property type="match status" value="1"/>
</dbReference>
<name>A0A563DRU0_9MICO</name>
<dbReference type="OrthoDB" id="9785768at2"/>
<dbReference type="InterPro" id="IPR016039">
    <property type="entry name" value="Thiolase-like"/>
</dbReference>
<reference evidence="2 3" key="1">
    <citation type="submission" date="2019-05" db="EMBL/GenBank/DDBJ databases">
        <authorList>
            <person name="Lee S.D."/>
        </authorList>
    </citation>
    <scope>NUCLEOTIDE SEQUENCE [LARGE SCALE GENOMIC DNA]</scope>
    <source>
        <strain evidence="2 3">C5-26</strain>
    </source>
</reference>
<evidence type="ECO:0000313" key="3">
    <source>
        <dbReference type="Proteomes" id="UP000320244"/>
    </source>
</evidence>
<sequence>MNDVAVITGCAETQYGRKPAQRDTTAVLLATAIARAVDHAGLTLSDVDGLAVASFTLRPDHAVDLAVKCGLKLRWLMEDTNGGASGINMLQHAARAVQCGDANHVVIVAGDRMTKDAFRLLVTEYNQATRDYVTPTGMLGPNPMFSLLTQRHMRAHGLGRADYGRVAVAQRRWASMNPGAVYRKPLSIQEYLAAPPVAPPIHLFDCVPPVTGADAVVVSRAPTAAGPAIRVLGVAGVINDDLQAGDGLRTGLNQVTAGLWESAGFGPDDLDVVSVYDDYPVMVLIQLAELGFAPGGDLQRVLDRIENGRLAVNTSGGQLSAGQAGAGGGMHGLVEAVRQLRGEAGKRQQQRARRAVVSGYGMVAYSHGSCSNAALLEAA</sequence>
<dbReference type="PIRSF" id="PIRSF000429">
    <property type="entry name" value="Ac-CoA_Ac_transf"/>
    <property type="match status" value="1"/>
</dbReference>
<comment type="caution">
    <text evidence="2">The sequence shown here is derived from an EMBL/GenBank/DDBJ whole genome shotgun (WGS) entry which is preliminary data.</text>
</comment>
<dbReference type="EMBL" id="VCQV01000052">
    <property type="protein sequence ID" value="TWP32967.1"/>
    <property type="molecule type" value="Genomic_DNA"/>
</dbReference>
<protein>
    <submittedName>
        <fullName evidence="2">Thiolase family protein</fullName>
    </submittedName>
</protein>
<dbReference type="SUPFAM" id="SSF53901">
    <property type="entry name" value="Thiolase-like"/>
    <property type="match status" value="1"/>
</dbReference>
<feature type="domain" description="Thiolase C-terminal" evidence="1">
    <location>
        <begin position="252"/>
        <end position="368"/>
    </location>
</feature>
<dbReference type="Gene3D" id="3.40.47.10">
    <property type="match status" value="1"/>
</dbReference>
<dbReference type="AlphaFoldDB" id="A0A563DRU0"/>
<dbReference type="InterPro" id="IPR055140">
    <property type="entry name" value="Thiolase_C_2"/>
</dbReference>
<accession>A0A563DRU0</accession>
<dbReference type="RefSeq" id="WP_146320820.1">
    <property type="nucleotide sequence ID" value="NZ_VCQV01000052.1"/>
</dbReference>
<dbReference type="PANTHER" id="PTHR42870:SF1">
    <property type="entry name" value="NON-SPECIFIC LIPID-TRANSFER PROTEIN-LIKE 2"/>
    <property type="match status" value="1"/>
</dbReference>
<dbReference type="Pfam" id="PF22691">
    <property type="entry name" value="Thiolase_C_1"/>
    <property type="match status" value="1"/>
</dbReference>
<evidence type="ECO:0000313" key="2">
    <source>
        <dbReference type="EMBL" id="TWP32967.1"/>
    </source>
</evidence>
<reference evidence="2 3" key="2">
    <citation type="submission" date="2019-08" db="EMBL/GenBank/DDBJ databases">
        <title>Jejuicoccus antrihumi gen. nov., sp. nov., a new member of the family Dermacoccaceae isolated from a cave.</title>
        <authorList>
            <person name="Schumann P."/>
            <person name="Kim I.S."/>
        </authorList>
    </citation>
    <scope>NUCLEOTIDE SEQUENCE [LARGE SCALE GENOMIC DNA]</scope>
    <source>
        <strain evidence="2 3">C5-26</strain>
    </source>
</reference>
<organism evidence="2 3">
    <name type="scientific">Leekyejoonella antrihumi</name>
    <dbReference type="NCBI Taxonomy" id="1660198"/>
    <lineage>
        <taxon>Bacteria</taxon>
        <taxon>Bacillati</taxon>
        <taxon>Actinomycetota</taxon>
        <taxon>Actinomycetes</taxon>
        <taxon>Micrococcales</taxon>
        <taxon>Dermacoccaceae</taxon>
        <taxon>Leekyejoonella</taxon>
    </lineage>
</organism>
<evidence type="ECO:0000259" key="1">
    <source>
        <dbReference type="Pfam" id="PF22691"/>
    </source>
</evidence>
<keyword evidence="3" id="KW-1185">Reference proteome</keyword>